<comment type="caution">
    <text evidence="2">The sequence shown here is derived from an EMBL/GenBank/DDBJ whole genome shotgun (WGS) entry which is preliminary data.</text>
</comment>
<protein>
    <submittedName>
        <fullName evidence="2">Uncharacterized protein</fullName>
    </submittedName>
</protein>
<evidence type="ECO:0000313" key="3">
    <source>
        <dbReference type="Proteomes" id="UP000271974"/>
    </source>
</evidence>
<dbReference type="GO" id="GO:0043066">
    <property type="term" value="P:negative regulation of apoptotic process"/>
    <property type="evidence" value="ECO:0007669"/>
    <property type="project" value="TreeGrafter"/>
</dbReference>
<name>A0A433TDG7_ELYCH</name>
<evidence type="ECO:0000313" key="2">
    <source>
        <dbReference type="EMBL" id="RUS79596.1"/>
    </source>
</evidence>
<dbReference type="GO" id="GO:0008284">
    <property type="term" value="P:positive regulation of cell population proliferation"/>
    <property type="evidence" value="ECO:0007669"/>
    <property type="project" value="TreeGrafter"/>
</dbReference>
<dbReference type="PANTHER" id="PTHR46745">
    <property type="entry name" value="TSC22 DOMAIN FAMILY PROTEIN 1"/>
    <property type="match status" value="1"/>
</dbReference>
<evidence type="ECO:0000256" key="1">
    <source>
        <dbReference type="SAM" id="MobiDB-lite"/>
    </source>
</evidence>
<reference evidence="2 3" key="1">
    <citation type="submission" date="2019-01" db="EMBL/GenBank/DDBJ databases">
        <title>A draft genome assembly of the solar-powered sea slug Elysia chlorotica.</title>
        <authorList>
            <person name="Cai H."/>
            <person name="Li Q."/>
            <person name="Fang X."/>
            <person name="Li J."/>
            <person name="Curtis N.E."/>
            <person name="Altenburger A."/>
            <person name="Shibata T."/>
            <person name="Feng M."/>
            <person name="Maeda T."/>
            <person name="Schwartz J.A."/>
            <person name="Shigenobu S."/>
            <person name="Lundholm N."/>
            <person name="Nishiyama T."/>
            <person name="Yang H."/>
            <person name="Hasebe M."/>
            <person name="Li S."/>
            <person name="Pierce S.K."/>
            <person name="Wang J."/>
        </authorList>
    </citation>
    <scope>NUCLEOTIDE SEQUENCE [LARGE SCALE GENOMIC DNA]</scope>
    <source>
        <strain evidence="2">EC2010</strain>
        <tissue evidence="2">Whole organism of an adult</tissue>
    </source>
</reference>
<dbReference type="GO" id="GO:0005634">
    <property type="term" value="C:nucleus"/>
    <property type="evidence" value="ECO:0007669"/>
    <property type="project" value="TreeGrafter"/>
</dbReference>
<gene>
    <name evidence="2" type="ORF">EGW08_012644</name>
</gene>
<feature type="non-terminal residue" evidence="2">
    <location>
        <position position="476"/>
    </location>
</feature>
<proteinExistence type="predicted"/>
<organism evidence="2 3">
    <name type="scientific">Elysia chlorotica</name>
    <name type="common">Eastern emerald elysia</name>
    <name type="synonym">Sea slug</name>
    <dbReference type="NCBI Taxonomy" id="188477"/>
    <lineage>
        <taxon>Eukaryota</taxon>
        <taxon>Metazoa</taxon>
        <taxon>Spiralia</taxon>
        <taxon>Lophotrochozoa</taxon>
        <taxon>Mollusca</taxon>
        <taxon>Gastropoda</taxon>
        <taxon>Heterobranchia</taxon>
        <taxon>Euthyneura</taxon>
        <taxon>Panpulmonata</taxon>
        <taxon>Sacoglossa</taxon>
        <taxon>Placobranchoidea</taxon>
        <taxon>Plakobranchidae</taxon>
        <taxon>Elysia</taxon>
    </lineage>
</organism>
<keyword evidence="3" id="KW-1185">Reference proteome</keyword>
<dbReference type="OrthoDB" id="8961796at2759"/>
<feature type="compositionally biased region" description="Basic and acidic residues" evidence="1">
    <location>
        <begin position="25"/>
        <end position="36"/>
    </location>
</feature>
<dbReference type="STRING" id="188477.A0A433TDG7"/>
<dbReference type="Proteomes" id="UP000271974">
    <property type="component" value="Unassembled WGS sequence"/>
</dbReference>
<dbReference type="EMBL" id="RQTK01000441">
    <property type="protein sequence ID" value="RUS79596.1"/>
    <property type="molecule type" value="Genomic_DNA"/>
</dbReference>
<sequence length="476" mass="50238">MASADPNNSQISSIGGSVTASNADMENRPVSDENDRNTNVSPSKASDPARKKTFKIISVKKGGTGSGDLVTDNDADSVDGLDESQTEDLSSELYDSSKATDLDVDIQDNPLTPDEVASTTTIVMKQRPDQNSQSRFKVVRIETKDPFRRGKWVCHDFFDSAPAAVVTLNGSKAIEDSIIQSALPGALSSSASVHYLHDVNESSSNLFVAPVMPINPSSVPGQPILTDMFFPIQPALPSQAQSNLDGSQNIVTQYPLPIHMSMSGCPASSTSFHNLAQSGVTTIVQSLPHSNVFPYAQNGPSTSFLNGNVTEQMSQPIMPNSTMAAVSGSGQPMPPPMANLPSVLESELAGAASSAQPYAVTSPGAVALAQTPTQQQLVQQGMFATEELQGRQSPGEASGLPEDLKPEPGSSTEQMGPGMDESMSSVKTLEPGDTQDPAKLEEAVETMYIDLEANEEDDDENGGSTVAIDNKIEQAM</sequence>
<dbReference type="GO" id="GO:0005829">
    <property type="term" value="C:cytosol"/>
    <property type="evidence" value="ECO:0007669"/>
    <property type="project" value="TreeGrafter"/>
</dbReference>
<dbReference type="AlphaFoldDB" id="A0A433TDG7"/>
<feature type="compositionally biased region" description="Polar residues" evidence="1">
    <location>
        <begin position="1"/>
        <end position="24"/>
    </location>
</feature>
<feature type="compositionally biased region" description="Acidic residues" evidence="1">
    <location>
        <begin position="452"/>
        <end position="461"/>
    </location>
</feature>
<dbReference type="PANTHER" id="PTHR46745:SF1">
    <property type="entry name" value="TSC22 DOMAIN FAMILY PROTEIN 1"/>
    <property type="match status" value="1"/>
</dbReference>
<feature type="compositionally biased region" description="Acidic residues" evidence="1">
    <location>
        <begin position="71"/>
        <end position="90"/>
    </location>
</feature>
<feature type="region of interest" description="Disordered" evidence="1">
    <location>
        <begin position="387"/>
        <end position="476"/>
    </location>
</feature>
<accession>A0A433TDG7</accession>
<feature type="region of interest" description="Disordered" evidence="1">
    <location>
        <begin position="1"/>
        <end position="92"/>
    </location>
</feature>